<dbReference type="Proteomes" id="UP001152561">
    <property type="component" value="Unassembled WGS sequence"/>
</dbReference>
<comment type="caution">
    <text evidence="1">The sequence shown here is derived from an EMBL/GenBank/DDBJ whole genome shotgun (WGS) entry which is preliminary data.</text>
</comment>
<name>A0A9Q1LYL7_9SOLA</name>
<dbReference type="AlphaFoldDB" id="A0A9Q1LYL7"/>
<dbReference type="EMBL" id="JAJAGQ010000012">
    <property type="protein sequence ID" value="KAJ8547108.1"/>
    <property type="molecule type" value="Genomic_DNA"/>
</dbReference>
<keyword evidence="2" id="KW-1185">Reference proteome</keyword>
<evidence type="ECO:0000313" key="2">
    <source>
        <dbReference type="Proteomes" id="UP001152561"/>
    </source>
</evidence>
<proteinExistence type="predicted"/>
<accession>A0A9Q1LYL7</accession>
<protein>
    <submittedName>
        <fullName evidence="1">Uncharacterized protein</fullName>
    </submittedName>
</protein>
<evidence type="ECO:0000313" key="1">
    <source>
        <dbReference type="EMBL" id="KAJ8547108.1"/>
    </source>
</evidence>
<sequence>MTYGMKMKAMLGTTNPNPVDCIERNEEAWVFPVFTFHCDYEIDFGIIVGLCVDEDLDIALSCVVLKYLLKMYFSTLCRSWALQDDVNLFFLL</sequence>
<organism evidence="1 2">
    <name type="scientific">Anisodus acutangulus</name>
    <dbReference type="NCBI Taxonomy" id="402998"/>
    <lineage>
        <taxon>Eukaryota</taxon>
        <taxon>Viridiplantae</taxon>
        <taxon>Streptophyta</taxon>
        <taxon>Embryophyta</taxon>
        <taxon>Tracheophyta</taxon>
        <taxon>Spermatophyta</taxon>
        <taxon>Magnoliopsida</taxon>
        <taxon>eudicotyledons</taxon>
        <taxon>Gunneridae</taxon>
        <taxon>Pentapetalae</taxon>
        <taxon>asterids</taxon>
        <taxon>lamiids</taxon>
        <taxon>Solanales</taxon>
        <taxon>Solanaceae</taxon>
        <taxon>Solanoideae</taxon>
        <taxon>Hyoscyameae</taxon>
        <taxon>Anisodus</taxon>
    </lineage>
</organism>
<gene>
    <name evidence="1" type="ORF">K7X08_010694</name>
</gene>
<reference evidence="2" key="1">
    <citation type="journal article" date="2023" name="Proc. Natl. Acad. Sci. U.S.A.">
        <title>Genomic and structural basis for evolution of tropane alkaloid biosynthesis.</title>
        <authorList>
            <person name="Wanga Y.-J."/>
            <person name="Taina T."/>
            <person name="Yua J.-Y."/>
            <person name="Lia J."/>
            <person name="Xua B."/>
            <person name="Chenc J."/>
            <person name="D'Auriad J.C."/>
            <person name="Huanga J.-P."/>
            <person name="Huanga S.-X."/>
        </authorList>
    </citation>
    <scope>NUCLEOTIDE SEQUENCE [LARGE SCALE GENOMIC DNA]</scope>
    <source>
        <strain evidence="2">cv. KIB-2019</strain>
    </source>
</reference>